<feature type="compositionally biased region" description="Low complexity" evidence="1">
    <location>
        <begin position="37"/>
        <end position="48"/>
    </location>
</feature>
<feature type="compositionally biased region" description="Polar residues" evidence="1">
    <location>
        <begin position="182"/>
        <end position="195"/>
    </location>
</feature>
<keyword evidence="3" id="KW-1185">Reference proteome</keyword>
<evidence type="ECO:0000313" key="3">
    <source>
        <dbReference type="Proteomes" id="UP001215712"/>
    </source>
</evidence>
<organism evidence="2 3">
    <name type="scientific">Penicillium malachiteum</name>
    <dbReference type="NCBI Taxonomy" id="1324776"/>
    <lineage>
        <taxon>Eukaryota</taxon>
        <taxon>Fungi</taxon>
        <taxon>Dikarya</taxon>
        <taxon>Ascomycota</taxon>
        <taxon>Pezizomycotina</taxon>
        <taxon>Eurotiomycetes</taxon>
        <taxon>Eurotiomycetidae</taxon>
        <taxon>Eurotiales</taxon>
        <taxon>Aspergillaceae</taxon>
        <taxon>Penicillium</taxon>
    </lineage>
</organism>
<dbReference type="EMBL" id="JAQJAN010000001">
    <property type="protein sequence ID" value="KAJ5740479.1"/>
    <property type="molecule type" value="Genomic_DNA"/>
</dbReference>
<dbReference type="AlphaFoldDB" id="A0AAD6HW46"/>
<reference evidence="2" key="2">
    <citation type="submission" date="2023-01" db="EMBL/GenBank/DDBJ databases">
        <authorList>
            <person name="Petersen C."/>
        </authorList>
    </citation>
    <scope>NUCLEOTIDE SEQUENCE</scope>
    <source>
        <strain evidence="2">IBT 17514</strain>
    </source>
</reference>
<feature type="region of interest" description="Disordered" evidence="1">
    <location>
        <begin position="173"/>
        <end position="230"/>
    </location>
</feature>
<feature type="compositionally biased region" description="Polar residues" evidence="1">
    <location>
        <begin position="204"/>
        <end position="213"/>
    </location>
</feature>
<sequence length="230" mass="25898">MAPAGRRNRGVVDFLGGRRGSSSGDRLDSTIWASGDTSTQESTTQTSEGVSRRHRDNNSETQARNKNWKDAYKKITNLRRWGSKKNQPKRGHEESLPDEDFPMSHGNPNHTSSFKPEKSYSIGITCWPSNIANDPNRQGRNPWSRTEYEMFDQSSRKSSDNFFSRRVKRCIPSEHENHRTAMPTNHQSSAQTSSRRAVRFPLDGSSSAPSASRTPGHPVPKNPRPFSALD</sequence>
<accession>A0AAD6HW46</accession>
<reference evidence="2" key="1">
    <citation type="journal article" date="2023" name="IMA Fungus">
        <title>Comparative genomic study of the Penicillium genus elucidates a diverse pangenome and 15 lateral gene transfer events.</title>
        <authorList>
            <person name="Petersen C."/>
            <person name="Sorensen T."/>
            <person name="Nielsen M.R."/>
            <person name="Sondergaard T.E."/>
            <person name="Sorensen J.L."/>
            <person name="Fitzpatrick D.A."/>
            <person name="Frisvad J.C."/>
            <person name="Nielsen K.L."/>
        </authorList>
    </citation>
    <scope>NUCLEOTIDE SEQUENCE</scope>
    <source>
        <strain evidence="2">IBT 17514</strain>
    </source>
</reference>
<feature type="region of interest" description="Disordered" evidence="1">
    <location>
        <begin position="1"/>
        <end position="117"/>
    </location>
</feature>
<evidence type="ECO:0000256" key="1">
    <source>
        <dbReference type="SAM" id="MobiDB-lite"/>
    </source>
</evidence>
<evidence type="ECO:0000313" key="2">
    <source>
        <dbReference type="EMBL" id="KAJ5740479.1"/>
    </source>
</evidence>
<name>A0AAD6HW46_9EURO</name>
<dbReference type="Proteomes" id="UP001215712">
    <property type="component" value="Unassembled WGS sequence"/>
</dbReference>
<gene>
    <name evidence="2" type="ORF">N7493_000351</name>
</gene>
<proteinExistence type="predicted"/>
<comment type="caution">
    <text evidence="2">The sequence shown here is derived from an EMBL/GenBank/DDBJ whole genome shotgun (WGS) entry which is preliminary data.</text>
</comment>
<protein>
    <submittedName>
        <fullName evidence="2">Uncharacterized protein</fullName>
    </submittedName>
</protein>